<protein>
    <submittedName>
        <fullName evidence="1">Protein kinase</fullName>
    </submittedName>
</protein>
<keyword evidence="1" id="KW-0418">Kinase</keyword>
<organism evidence="1 2">
    <name type="scientific">Faecalibacterium prausnitzii</name>
    <dbReference type="NCBI Taxonomy" id="853"/>
    <lineage>
        <taxon>Bacteria</taxon>
        <taxon>Bacillati</taxon>
        <taxon>Bacillota</taxon>
        <taxon>Clostridia</taxon>
        <taxon>Eubacteriales</taxon>
        <taxon>Oscillospiraceae</taxon>
        <taxon>Faecalibacterium</taxon>
    </lineage>
</organism>
<sequence>MEFVLKLFDDILLSFTAHRTLNGTEVHITSFDPSKRARLPLGMEATDSSLERWLRHRTIPANRAYVQNFLSKNGLSENDFIGILSVCKGLSLIDCYWVTTPDDKKTFQQVNLFDNRFSQVLSQIAFTGYGSSPLSKFRSSPEFTTNGMLPKAWRRVKGEIYLYKGGTSGFANTGKEPFSEFYSAQVAAAMGLDHIYYSLSMWKGQLCSTCKLFTSKEISFIPASTLMDTSRITEIIAWYDRHGWKESLSDMLVFDAVIRNTDRHLGNFGFLVESHTNKLLQPAPIFDNGLSLYCYALDSDLANIPQQEKTLSPALYADFDEVARHVMEAKQREALRHLLNFHFKKHPRYNLSSQRLHLLEAAIQSKARALLDC</sequence>
<dbReference type="EMBL" id="PRKZ01000008">
    <property type="protein sequence ID" value="RAW48562.1"/>
    <property type="molecule type" value="Genomic_DNA"/>
</dbReference>
<proteinExistence type="predicted"/>
<gene>
    <name evidence="1" type="ORF">C4N25_10595</name>
</gene>
<dbReference type="RefSeq" id="WP_112116028.1">
    <property type="nucleotide sequence ID" value="NZ_PRKZ01000008.1"/>
</dbReference>
<dbReference type="Proteomes" id="UP000251634">
    <property type="component" value="Unassembled WGS sequence"/>
</dbReference>
<dbReference type="GO" id="GO:0016301">
    <property type="term" value="F:kinase activity"/>
    <property type="evidence" value="ECO:0007669"/>
    <property type="project" value="UniProtKB-KW"/>
</dbReference>
<evidence type="ECO:0000313" key="1">
    <source>
        <dbReference type="EMBL" id="RAW48562.1"/>
    </source>
</evidence>
<dbReference type="AlphaFoldDB" id="A0A329TGI2"/>
<dbReference type="Gene3D" id="1.10.1070.20">
    <property type="match status" value="1"/>
</dbReference>
<accession>A0A329TGI2</accession>
<comment type="caution">
    <text evidence="1">The sequence shown here is derived from an EMBL/GenBank/DDBJ whole genome shotgun (WGS) entry which is preliminary data.</text>
</comment>
<reference evidence="1 2" key="1">
    <citation type="submission" date="2018-02" db="EMBL/GenBank/DDBJ databases">
        <title>Complete genome sequencing of Faecalibacterium prausnitzii strains isolated from the human gut.</title>
        <authorList>
            <person name="Fitzgerald B.C."/>
            <person name="Shkoporov A.N."/>
            <person name="Ross P.R."/>
            <person name="Hill C."/>
        </authorList>
    </citation>
    <scope>NUCLEOTIDE SEQUENCE [LARGE SCALE GENOMIC DNA]</scope>
    <source>
        <strain evidence="1 2">APC942/8-14-2</strain>
    </source>
</reference>
<evidence type="ECO:0000313" key="2">
    <source>
        <dbReference type="Proteomes" id="UP000251634"/>
    </source>
</evidence>
<keyword evidence="1" id="KW-0808">Transferase</keyword>
<name>A0A329TGI2_9FIRM</name>